<keyword evidence="4 5" id="KW-0472">Membrane</keyword>
<gene>
    <name evidence="7" type="ORF">ACFQ1E_11755</name>
</gene>
<feature type="transmembrane region" description="Helical" evidence="5">
    <location>
        <begin position="76"/>
        <end position="94"/>
    </location>
</feature>
<dbReference type="GO" id="GO:0006508">
    <property type="term" value="P:proteolysis"/>
    <property type="evidence" value="ECO:0007669"/>
    <property type="project" value="UniProtKB-KW"/>
</dbReference>
<keyword evidence="7" id="KW-0645">Protease</keyword>
<evidence type="ECO:0000313" key="8">
    <source>
        <dbReference type="Proteomes" id="UP001596977"/>
    </source>
</evidence>
<sequence length="219" mass="23264">MRWRDPRQRGSGRRRFTAAEILAAMVGAAGLALIVTGYQREALFGLSFIPARAMGAELPPEIASLPVWLTPPGSTLGYFGVLDLIFTCVVLFFIGKKVEEVIGGPAMLLLYALGTYAAAGAYWIEAPMSPMPMAGSFATTGSLLGAAAMLYRRASGSNRPGSLIVHGLWLTVVWAVICVGLSVLPAGQGLMPGWSAGIGSFVLGVALARPLLLWHYRRK</sequence>
<evidence type="ECO:0000256" key="4">
    <source>
        <dbReference type="ARBA" id="ARBA00023136"/>
    </source>
</evidence>
<keyword evidence="7" id="KW-0378">Hydrolase</keyword>
<evidence type="ECO:0000256" key="2">
    <source>
        <dbReference type="ARBA" id="ARBA00022692"/>
    </source>
</evidence>
<dbReference type="EC" id="3.4.21.105" evidence="7"/>
<evidence type="ECO:0000256" key="1">
    <source>
        <dbReference type="ARBA" id="ARBA00004141"/>
    </source>
</evidence>
<dbReference type="GO" id="GO:0008233">
    <property type="term" value="F:peptidase activity"/>
    <property type="evidence" value="ECO:0007669"/>
    <property type="project" value="UniProtKB-KW"/>
</dbReference>
<feature type="transmembrane region" description="Helical" evidence="5">
    <location>
        <begin position="106"/>
        <end position="124"/>
    </location>
</feature>
<keyword evidence="2 5" id="KW-0812">Transmembrane</keyword>
<comment type="subcellular location">
    <subcellularLocation>
        <location evidence="1">Membrane</location>
        <topology evidence="1">Multi-pass membrane protein</topology>
    </subcellularLocation>
</comment>
<comment type="caution">
    <text evidence="7">The sequence shown here is derived from an EMBL/GenBank/DDBJ whole genome shotgun (WGS) entry which is preliminary data.</text>
</comment>
<reference evidence="8" key="1">
    <citation type="journal article" date="2019" name="Int. J. Syst. Evol. Microbiol.">
        <title>The Global Catalogue of Microorganisms (GCM) 10K type strain sequencing project: providing services to taxonomists for standard genome sequencing and annotation.</title>
        <authorList>
            <consortium name="The Broad Institute Genomics Platform"/>
            <consortium name="The Broad Institute Genome Sequencing Center for Infectious Disease"/>
            <person name="Wu L."/>
            <person name="Ma J."/>
        </authorList>
    </citation>
    <scope>NUCLEOTIDE SEQUENCE [LARGE SCALE GENOMIC DNA]</scope>
    <source>
        <strain evidence="8">CCUG 62982</strain>
    </source>
</reference>
<dbReference type="Gene3D" id="1.20.1540.10">
    <property type="entry name" value="Rhomboid-like"/>
    <property type="match status" value="1"/>
</dbReference>
<protein>
    <submittedName>
        <fullName evidence="7">Rhomboid family intramembrane serine protease</fullName>
        <ecNumber evidence="7">3.4.21.105</ecNumber>
    </submittedName>
</protein>
<evidence type="ECO:0000256" key="3">
    <source>
        <dbReference type="ARBA" id="ARBA00022989"/>
    </source>
</evidence>
<feature type="transmembrane region" description="Helical" evidence="5">
    <location>
        <begin position="163"/>
        <end position="184"/>
    </location>
</feature>
<feature type="transmembrane region" description="Helical" evidence="5">
    <location>
        <begin position="130"/>
        <end position="151"/>
    </location>
</feature>
<evidence type="ECO:0000256" key="5">
    <source>
        <dbReference type="SAM" id="Phobius"/>
    </source>
</evidence>
<dbReference type="EMBL" id="JBHTJG010000005">
    <property type="protein sequence ID" value="MFD0947014.1"/>
    <property type="molecule type" value="Genomic_DNA"/>
</dbReference>
<name>A0ABW3H6U5_9SPHN</name>
<proteinExistence type="predicted"/>
<feature type="transmembrane region" description="Helical" evidence="5">
    <location>
        <begin position="196"/>
        <end position="216"/>
    </location>
</feature>
<dbReference type="Pfam" id="PF01694">
    <property type="entry name" value="Rhomboid"/>
    <property type="match status" value="1"/>
</dbReference>
<dbReference type="InterPro" id="IPR022764">
    <property type="entry name" value="Peptidase_S54_rhomboid_dom"/>
</dbReference>
<dbReference type="InterPro" id="IPR035952">
    <property type="entry name" value="Rhomboid-like_sf"/>
</dbReference>
<keyword evidence="8" id="KW-1185">Reference proteome</keyword>
<dbReference type="Proteomes" id="UP001596977">
    <property type="component" value="Unassembled WGS sequence"/>
</dbReference>
<organism evidence="7 8">
    <name type="scientific">Sphingomonas canadensis</name>
    <dbReference type="NCBI Taxonomy" id="1219257"/>
    <lineage>
        <taxon>Bacteria</taxon>
        <taxon>Pseudomonadati</taxon>
        <taxon>Pseudomonadota</taxon>
        <taxon>Alphaproteobacteria</taxon>
        <taxon>Sphingomonadales</taxon>
        <taxon>Sphingomonadaceae</taxon>
        <taxon>Sphingomonas</taxon>
    </lineage>
</organism>
<keyword evidence="3 5" id="KW-1133">Transmembrane helix</keyword>
<dbReference type="SUPFAM" id="SSF144091">
    <property type="entry name" value="Rhomboid-like"/>
    <property type="match status" value="1"/>
</dbReference>
<feature type="transmembrane region" description="Helical" evidence="5">
    <location>
        <begin position="21"/>
        <end position="38"/>
    </location>
</feature>
<evidence type="ECO:0000259" key="6">
    <source>
        <dbReference type="Pfam" id="PF01694"/>
    </source>
</evidence>
<dbReference type="RefSeq" id="WP_264944665.1">
    <property type="nucleotide sequence ID" value="NZ_JAPDRA010000005.1"/>
</dbReference>
<accession>A0ABW3H6U5</accession>
<evidence type="ECO:0000313" key="7">
    <source>
        <dbReference type="EMBL" id="MFD0947014.1"/>
    </source>
</evidence>
<feature type="domain" description="Peptidase S54 rhomboid" evidence="6">
    <location>
        <begin position="75"/>
        <end position="211"/>
    </location>
</feature>